<accession>A0A6J7KRQ7</accession>
<sequence length="153" mass="15908">MWHRWRVIGGTAALVALAVVAAEPAMAAAPSSVAAGTPSWLSSQLKAIGSFKNTVSASATYSYTMQLVRTSTASRPTCTTASGCLSSGTSQVLLNQVTSSVTVPKSATVKLPVLSVNCSASSTTRYYWSWLKVADSSGNVEVALSSYRAGKYC</sequence>
<evidence type="ECO:0000313" key="1">
    <source>
        <dbReference type="EMBL" id="CAB4959138.1"/>
    </source>
</evidence>
<dbReference type="EMBL" id="CAFBNF010000263">
    <property type="protein sequence ID" value="CAB4959138.1"/>
    <property type="molecule type" value="Genomic_DNA"/>
</dbReference>
<dbReference type="AlphaFoldDB" id="A0A6J7KRQ7"/>
<gene>
    <name evidence="1" type="ORF">UFOPK3773_01879</name>
</gene>
<protein>
    <submittedName>
        <fullName evidence="1">Unannotated protein</fullName>
    </submittedName>
</protein>
<organism evidence="1">
    <name type="scientific">freshwater metagenome</name>
    <dbReference type="NCBI Taxonomy" id="449393"/>
    <lineage>
        <taxon>unclassified sequences</taxon>
        <taxon>metagenomes</taxon>
        <taxon>ecological metagenomes</taxon>
    </lineage>
</organism>
<name>A0A6J7KRQ7_9ZZZZ</name>
<proteinExistence type="predicted"/>
<reference evidence="1" key="1">
    <citation type="submission" date="2020-05" db="EMBL/GenBank/DDBJ databases">
        <authorList>
            <person name="Chiriac C."/>
            <person name="Salcher M."/>
            <person name="Ghai R."/>
            <person name="Kavagutti S V."/>
        </authorList>
    </citation>
    <scope>NUCLEOTIDE SEQUENCE</scope>
</reference>